<feature type="compositionally biased region" description="Pro residues" evidence="1">
    <location>
        <begin position="140"/>
        <end position="150"/>
    </location>
</feature>
<feature type="region of interest" description="Disordered" evidence="1">
    <location>
        <begin position="260"/>
        <end position="347"/>
    </location>
</feature>
<evidence type="ECO:0000313" key="2">
    <source>
        <dbReference type="EMBL" id="KAK3900690.1"/>
    </source>
</evidence>
<evidence type="ECO:0000313" key="3">
    <source>
        <dbReference type="Proteomes" id="UP001303889"/>
    </source>
</evidence>
<accession>A0AAN6MHB0</accession>
<dbReference type="AlphaFoldDB" id="A0AAN6MHB0"/>
<keyword evidence="3" id="KW-1185">Reference proteome</keyword>
<sequence length="442" mass="47713">MEVQLELIGQGLEPFGPWRLGDVRFQQQDHRAELEAALLQTTATIPGLSDRLLEISKATRAAECQSPARPEVTLSVTKVCRPVTLHSIPSPSGASTDSTTTTTTTTTTKQARPLFRAPIDPLLSFTRPAPATKAVLSFPLRPPPPPPPRPCLKRRRPDTDVDGPNTAVLGCKKRRLLRHLITSRLSQPFSLPATHILNRESVATGDRRFLKLAAIMSARRLHSAAAAPGGQPAPPPQPSASTWLRRAAVLNSLRSRVCAERGSAPPFQNPSASSSSPQPQSLPQYIPSPAAPSTPLPRTLHGPAQTPGPPPHPRPTGLLTPSPSIPSPASNSCPQTRLRIPSPTLRPLRSPELRVTRLPFLLEDIDTLDEDEGEDGVMAFPTSEHESRYLEDEEDGEGEGGVYADFSVIFGGGGGDGEEEEEGEWVEDYMDELDGIPWGARC</sequence>
<feature type="compositionally biased region" description="Low complexity" evidence="1">
    <location>
        <begin position="315"/>
        <end position="334"/>
    </location>
</feature>
<feature type="compositionally biased region" description="Polar residues" evidence="1">
    <location>
        <begin position="87"/>
        <end position="98"/>
    </location>
</feature>
<feature type="region of interest" description="Disordered" evidence="1">
    <location>
        <begin position="372"/>
        <end position="400"/>
    </location>
</feature>
<evidence type="ECO:0000256" key="1">
    <source>
        <dbReference type="SAM" id="MobiDB-lite"/>
    </source>
</evidence>
<dbReference type="Proteomes" id="UP001303889">
    <property type="component" value="Unassembled WGS sequence"/>
</dbReference>
<organism evidence="2 3">
    <name type="scientific">Staphylotrichum tortipilum</name>
    <dbReference type="NCBI Taxonomy" id="2831512"/>
    <lineage>
        <taxon>Eukaryota</taxon>
        <taxon>Fungi</taxon>
        <taxon>Dikarya</taxon>
        <taxon>Ascomycota</taxon>
        <taxon>Pezizomycotina</taxon>
        <taxon>Sordariomycetes</taxon>
        <taxon>Sordariomycetidae</taxon>
        <taxon>Sordariales</taxon>
        <taxon>Chaetomiaceae</taxon>
        <taxon>Staphylotrichum</taxon>
    </lineage>
</organism>
<feature type="compositionally biased region" description="Low complexity" evidence="1">
    <location>
        <begin position="263"/>
        <end position="288"/>
    </location>
</feature>
<reference evidence="2" key="1">
    <citation type="journal article" date="2023" name="Mol. Phylogenet. Evol.">
        <title>Genome-scale phylogeny and comparative genomics of the fungal order Sordariales.</title>
        <authorList>
            <person name="Hensen N."/>
            <person name="Bonometti L."/>
            <person name="Westerberg I."/>
            <person name="Brannstrom I.O."/>
            <person name="Guillou S."/>
            <person name="Cros-Aarteil S."/>
            <person name="Calhoun S."/>
            <person name="Haridas S."/>
            <person name="Kuo A."/>
            <person name="Mondo S."/>
            <person name="Pangilinan J."/>
            <person name="Riley R."/>
            <person name="LaButti K."/>
            <person name="Andreopoulos B."/>
            <person name="Lipzen A."/>
            <person name="Chen C."/>
            <person name="Yan M."/>
            <person name="Daum C."/>
            <person name="Ng V."/>
            <person name="Clum A."/>
            <person name="Steindorff A."/>
            <person name="Ohm R.A."/>
            <person name="Martin F."/>
            <person name="Silar P."/>
            <person name="Natvig D.O."/>
            <person name="Lalanne C."/>
            <person name="Gautier V."/>
            <person name="Ament-Velasquez S.L."/>
            <person name="Kruys A."/>
            <person name="Hutchinson M.I."/>
            <person name="Powell A.J."/>
            <person name="Barry K."/>
            <person name="Miller A.N."/>
            <person name="Grigoriev I.V."/>
            <person name="Debuchy R."/>
            <person name="Gladieux P."/>
            <person name="Hiltunen Thoren M."/>
            <person name="Johannesson H."/>
        </authorList>
    </citation>
    <scope>NUCLEOTIDE SEQUENCE</scope>
    <source>
        <strain evidence="2">CBS 103.79</strain>
    </source>
</reference>
<feature type="compositionally biased region" description="Low complexity" evidence="1">
    <location>
        <begin position="99"/>
        <end position="108"/>
    </location>
</feature>
<feature type="region of interest" description="Disordered" evidence="1">
    <location>
        <begin position="85"/>
        <end position="108"/>
    </location>
</feature>
<proteinExistence type="predicted"/>
<protein>
    <submittedName>
        <fullName evidence="2">Uncharacterized protein</fullName>
    </submittedName>
</protein>
<dbReference type="EMBL" id="MU855646">
    <property type="protein sequence ID" value="KAK3900690.1"/>
    <property type="molecule type" value="Genomic_DNA"/>
</dbReference>
<comment type="caution">
    <text evidence="2">The sequence shown here is derived from an EMBL/GenBank/DDBJ whole genome shotgun (WGS) entry which is preliminary data.</text>
</comment>
<feature type="region of interest" description="Disordered" evidence="1">
    <location>
        <begin position="135"/>
        <end position="167"/>
    </location>
</feature>
<name>A0AAN6MHB0_9PEZI</name>
<reference evidence="2" key="2">
    <citation type="submission" date="2023-05" db="EMBL/GenBank/DDBJ databases">
        <authorList>
            <consortium name="Lawrence Berkeley National Laboratory"/>
            <person name="Steindorff A."/>
            <person name="Hensen N."/>
            <person name="Bonometti L."/>
            <person name="Westerberg I."/>
            <person name="Brannstrom I.O."/>
            <person name="Guillou S."/>
            <person name="Cros-Aarteil S."/>
            <person name="Calhoun S."/>
            <person name="Haridas S."/>
            <person name="Kuo A."/>
            <person name="Mondo S."/>
            <person name="Pangilinan J."/>
            <person name="Riley R."/>
            <person name="Labutti K."/>
            <person name="Andreopoulos B."/>
            <person name="Lipzen A."/>
            <person name="Chen C."/>
            <person name="Yanf M."/>
            <person name="Daum C."/>
            <person name="Ng V."/>
            <person name="Clum A."/>
            <person name="Ohm R."/>
            <person name="Martin F."/>
            <person name="Silar P."/>
            <person name="Natvig D."/>
            <person name="Lalanne C."/>
            <person name="Gautier V."/>
            <person name="Ament-Velasquez S.L."/>
            <person name="Kruys A."/>
            <person name="Hutchinson M.I."/>
            <person name="Powell A.J."/>
            <person name="Barry K."/>
            <person name="Miller A.N."/>
            <person name="Grigoriev I.V."/>
            <person name="Debuchy R."/>
            <person name="Gladieux P."/>
            <person name="Thoren M.H."/>
            <person name="Johannesson H."/>
        </authorList>
    </citation>
    <scope>NUCLEOTIDE SEQUENCE</scope>
    <source>
        <strain evidence="2">CBS 103.79</strain>
    </source>
</reference>
<gene>
    <name evidence="2" type="ORF">C8A05DRAFT_17025</name>
</gene>